<sequence length="121" mass="12955">MKPERRSFIAGFVCGGALVAIICGGSIWWKASPERSANDAAIYDSCLASKQGNTVACDAMMRMLDRERTQTAALIKEGARMLAAGVSKRDVVNWAIKQGAVGSQISDAAGITLRELQSDKY</sequence>
<evidence type="ECO:0000256" key="1">
    <source>
        <dbReference type="SAM" id="Phobius"/>
    </source>
</evidence>
<dbReference type="AlphaFoldDB" id="A0AB39XPQ4"/>
<feature type="transmembrane region" description="Helical" evidence="1">
    <location>
        <begin position="7"/>
        <end position="29"/>
    </location>
</feature>
<accession>A0AB39XPQ4</accession>
<protein>
    <submittedName>
        <fullName evidence="2">Uncharacterized protein</fullName>
    </submittedName>
</protein>
<organism evidence="2">
    <name type="scientific">Bradyrhizobium sp. LLZ17</name>
    <dbReference type="NCBI Taxonomy" id="3239388"/>
    <lineage>
        <taxon>Bacteria</taxon>
        <taxon>Pseudomonadati</taxon>
        <taxon>Pseudomonadota</taxon>
        <taxon>Alphaproteobacteria</taxon>
        <taxon>Hyphomicrobiales</taxon>
        <taxon>Nitrobacteraceae</taxon>
        <taxon>Bradyrhizobium</taxon>
    </lineage>
</organism>
<dbReference type="EMBL" id="CP165734">
    <property type="protein sequence ID" value="XDV59944.1"/>
    <property type="molecule type" value="Genomic_DNA"/>
</dbReference>
<gene>
    <name evidence="2" type="ORF">AB8Z38_11595</name>
</gene>
<keyword evidence="1" id="KW-0472">Membrane</keyword>
<proteinExistence type="predicted"/>
<keyword evidence="1" id="KW-1133">Transmembrane helix</keyword>
<evidence type="ECO:0000313" key="2">
    <source>
        <dbReference type="EMBL" id="XDV59944.1"/>
    </source>
</evidence>
<keyword evidence="1" id="KW-0812">Transmembrane</keyword>
<reference evidence="2" key="1">
    <citation type="submission" date="2024-08" db="EMBL/GenBank/DDBJ databases">
        <authorList>
            <person name="Chaddad Z."/>
            <person name="Lamrabet M."/>
            <person name="Bouhnik O."/>
            <person name="Alami S."/>
            <person name="Wipf D."/>
            <person name="Courty P.E."/>
            <person name="Missbah El Idrissi M."/>
        </authorList>
    </citation>
    <scope>NUCLEOTIDE SEQUENCE</scope>
    <source>
        <strain evidence="2">LLZ17</strain>
    </source>
</reference>
<dbReference type="RefSeq" id="WP_369725162.1">
    <property type="nucleotide sequence ID" value="NZ_CP165734.1"/>
</dbReference>
<name>A0AB39XPQ4_9BRAD</name>